<organism evidence="1">
    <name type="scientific">mine drainage metagenome</name>
    <dbReference type="NCBI Taxonomy" id="410659"/>
    <lineage>
        <taxon>unclassified sequences</taxon>
        <taxon>metagenomes</taxon>
        <taxon>ecological metagenomes</taxon>
    </lineage>
</organism>
<reference evidence="1" key="1">
    <citation type="submission" date="2016-10" db="EMBL/GenBank/DDBJ databases">
        <title>Sequence of Gallionella enrichment culture.</title>
        <authorList>
            <person name="Poehlein A."/>
            <person name="Muehling M."/>
            <person name="Daniel R."/>
        </authorList>
    </citation>
    <scope>NUCLEOTIDE SEQUENCE</scope>
</reference>
<dbReference type="PANTHER" id="PTHR30289:SF1">
    <property type="entry name" value="PEBP (PHOSPHATIDYLETHANOLAMINE-BINDING PROTEIN) FAMILY PROTEIN"/>
    <property type="match status" value="1"/>
</dbReference>
<dbReference type="SUPFAM" id="SSF49777">
    <property type="entry name" value="PEBP-like"/>
    <property type="match status" value="1"/>
</dbReference>
<dbReference type="Gene3D" id="3.90.280.10">
    <property type="entry name" value="PEBP-like"/>
    <property type="match status" value="1"/>
</dbReference>
<name>A0A1J5R8V9_9ZZZZ</name>
<dbReference type="CDD" id="cd00865">
    <property type="entry name" value="PEBP_bact_arch"/>
    <property type="match status" value="1"/>
</dbReference>
<comment type="caution">
    <text evidence="1">The sequence shown here is derived from an EMBL/GenBank/DDBJ whole genome shotgun (WGS) entry which is preliminary data.</text>
</comment>
<dbReference type="InterPro" id="IPR005247">
    <property type="entry name" value="YbhB_YbcL/LppC-like"/>
</dbReference>
<sequence>MMLRTSCTLAAAATFVCVATTAAAASIATLRVRVDHFARGGEMPQRFAVCIPKPGVHMGFGRDINPAVSWSKGPSGTQSYSVLLEDTDSPAEHRDWMNQPGKTLDASIQRRVFFHWVLVDIPANVNSIPEGEVSRGLVAHGKPASYSAIGVSGVNNYTMAFSGKPAMAGTYYGYDGPCPPWNDEVVHHYHFIVYALSVRKLELPPGFDGPAAMQAMQGKILAEGQELGLYTTNPAKR</sequence>
<dbReference type="InterPro" id="IPR008914">
    <property type="entry name" value="PEBP"/>
</dbReference>
<evidence type="ECO:0000313" key="1">
    <source>
        <dbReference type="EMBL" id="OIQ92462.1"/>
    </source>
</evidence>
<dbReference type="Pfam" id="PF01161">
    <property type="entry name" value="PBP"/>
    <property type="match status" value="1"/>
</dbReference>
<dbReference type="InterPro" id="IPR036610">
    <property type="entry name" value="PEBP-like_sf"/>
</dbReference>
<dbReference type="NCBIfam" id="TIGR00481">
    <property type="entry name" value="YbhB/YbcL family Raf kinase inhibitor-like protein"/>
    <property type="match status" value="1"/>
</dbReference>
<gene>
    <name evidence="1" type="ORF">GALL_256080</name>
</gene>
<accession>A0A1J5R8V9</accession>
<dbReference type="EMBL" id="MLJW01000231">
    <property type="protein sequence ID" value="OIQ92462.1"/>
    <property type="molecule type" value="Genomic_DNA"/>
</dbReference>
<dbReference type="PANTHER" id="PTHR30289">
    <property type="entry name" value="UNCHARACTERIZED PROTEIN YBCL-RELATED"/>
    <property type="match status" value="1"/>
</dbReference>
<dbReference type="AlphaFoldDB" id="A0A1J5R8V9"/>
<proteinExistence type="predicted"/>
<protein>
    <submittedName>
        <fullName evidence="1">Putative kinase inhibitor protein</fullName>
    </submittedName>
</protein>